<dbReference type="PANTHER" id="PTHR47795:SF1">
    <property type="entry name" value="DNA-DEPENDENT METALLOPROTEASE WSS1 HOMOLOG 2"/>
    <property type="match status" value="1"/>
</dbReference>
<sequence>MTSSTSPDSGAFYAKVTFKGRSIVVPNVTRETTVAELLEQVDLPGSASVKLLHKGKVMWSGNVSSATSPAFPNGIKGKSAKVLVMATEAKDVTDLNAKKSDPLTRGFEGEKEREEHRRKGGGGGGARGHWGPAHSSQDRDYKFARIEECANQSFGHRSGSRTPHAFRARELLEKLSTDPGVVAVMTERELVVNALGEMDPIDDRLMQKKAEEGMCVLGYNTNRGLRIDIKLRTDDLEGFLPYEDLAATLLHELSHNWVGEHDALFWTNYGQMRAEYLYRHASLAAEGYYVDGRTTAAIAGVAQHCGAGMKQVASFVLEEISQETSRYGVPVQLVAPAVMKHCSELTIESRGSERGRKLGSGGTGQGREGDSGIGSARELALAAAERRARVEQETKEKEQGN</sequence>
<proteinExistence type="predicted"/>
<organism evidence="3">
    <name type="scientific">Odontella aurita</name>
    <dbReference type="NCBI Taxonomy" id="265563"/>
    <lineage>
        <taxon>Eukaryota</taxon>
        <taxon>Sar</taxon>
        <taxon>Stramenopiles</taxon>
        <taxon>Ochrophyta</taxon>
        <taxon>Bacillariophyta</taxon>
        <taxon>Mediophyceae</taxon>
        <taxon>Biddulphiophycidae</taxon>
        <taxon>Eupodiscales</taxon>
        <taxon>Odontellaceae</taxon>
        <taxon>Odontella</taxon>
    </lineage>
</organism>
<dbReference type="EMBL" id="HBKQ01048312">
    <property type="protein sequence ID" value="CAE2273264.1"/>
    <property type="molecule type" value="Transcribed_RNA"/>
</dbReference>
<dbReference type="Pfam" id="PF08325">
    <property type="entry name" value="WLM"/>
    <property type="match status" value="1"/>
</dbReference>
<name>A0A7S4N9B8_9STRA</name>
<protein>
    <recommendedName>
        <fullName evidence="2">WLM domain-containing protein</fullName>
    </recommendedName>
</protein>
<dbReference type="PROSITE" id="PS51397">
    <property type="entry name" value="WLM"/>
    <property type="match status" value="1"/>
</dbReference>
<evidence type="ECO:0000256" key="1">
    <source>
        <dbReference type="SAM" id="MobiDB-lite"/>
    </source>
</evidence>
<reference evidence="3" key="1">
    <citation type="submission" date="2021-01" db="EMBL/GenBank/DDBJ databases">
        <authorList>
            <person name="Corre E."/>
            <person name="Pelletier E."/>
            <person name="Niang G."/>
            <person name="Scheremetjew M."/>
            <person name="Finn R."/>
            <person name="Kale V."/>
            <person name="Holt S."/>
            <person name="Cochrane G."/>
            <person name="Meng A."/>
            <person name="Brown T."/>
            <person name="Cohen L."/>
        </authorList>
    </citation>
    <scope>NUCLEOTIDE SEQUENCE</scope>
    <source>
        <strain evidence="3">Isolate 1302-5</strain>
    </source>
</reference>
<gene>
    <name evidence="3" type="ORF">OAUR00152_LOCUS33353</name>
</gene>
<dbReference type="InterPro" id="IPR013536">
    <property type="entry name" value="WLM_dom"/>
</dbReference>
<feature type="domain" description="WLM" evidence="2">
    <location>
        <begin position="137"/>
        <end position="389"/>
    </location>
</feature>
<dbReference type="AlphaFoldDB" id="A0A7S4N9B8"/>
<feature type="region of interest" description="Disordered" evidence="1">
    <location>
        <begin position="349"/>
        <end position="379"/>
    </location>
</feature>
<feature type="region of interest" description="Disordered" evidence="1">
    <location>
        <begin position="98"/>
        <end position="137"/>
    </location>
</feature>
<feature type="compositionally biased region" description="Basic and acidic residues" evidence="1">
    <location>
        <begin position="98"/>
        <end position="117"/>
    </location>
</feature>
<dbReference type="PANTHER" id="PTHR47795">
    <property type="entry name" value="UBIQUITIN AND WLM DOMAIN-CONTAINING METALLOPROTEASE SPCC1442.07C"/>
    <property type="match status" value="1"/>
</dbReference>
<accession>A0A7S4N9B8</accession>
<evidence type="ECO:0000259" key="2">
    <source>
        <dbReference type="PROSITE" id="PS51397"/>
    </source>
</evidence>
<evidence type="ECO:0000313" key="3">
    <source>
        <dbReference type="EMBL" id="CAE2273264.1"/>
    </source>
</evidence>